<dbReference type="InterPro" id="IPR005312">
    <property type="entry name" value="DUF1759"/>
</dbReference>
<dbReference type="PANTHER" id="PTHR47331">
    <property type="entry name" value="PHD-TYPE DOMAIN-CONTAINING PROTEIN"/>
    <property type="match status" value="1"/>
</dbReference>
<keyword evidence="2" id="KW-1185">Reference proteome</keyword>
<protein>
    <submittedName>
        <fullName evidence="1">Uncharacterized protein</fullName>
    </submittedName>
</protein>
<dbReference type="EMBL" id="LUCH01021181">
    <property type="protein sequence ID" value="KAF5394096.1"/>
    <property type="molecule type" value="Genomic_DNA"/>
</dbReference>
<dbReference type="OrthoDB" id="6283219at2759"/>
<dbReference type="AlphaFoldDB" id="A0A8J4SY18"/>
<name>A0A8J4SY18_9TREM</name>
<comment type="caution">
    <text evidence="1">The sequence shown here is derived from an EMBL/GenBank/DDBJ whole genome shotgun (WGS) entry which is preliminary data.</text>
</comment>
<reference evidence="1" key="1">
    <citation type="submission" date="2019-05" db="EMBL/GenBank/DDBJ databases">
        <title>Annotation for the trematode Paragonimus heterotremus.</title>
        <authorList>
            <person name="Choi Y.-J."/>
        </authorList>
    </citation>
    <scope>NUCLEOTIDE SEQUENCE</scope>
    <source>
        <strain evidence="1">LC</strain>
    </source>
</reference>
<sequence>MNDSQARLDYLIKYCDGPAKASIQHCTILEEDRGYVATTENLRKRFGQNHMVAKAHTDELLDGPRLTDNDCATLVQLAQQMTVCEVTLRQLNYDSDLNSSGTVETTVRRLPPELDFGWANEAAIITRSNRELQFTNLTRFVEERADATSLRYGERAISLKSELHDGPRQMNARTNPVSIRRNIHLERLYQQDFIDAGPMKEKEMSVDDRQAIGLMDTSIRLTDGHHEVALPRRLGFFLSPDNRSIALKRLHMLRQRLMKCNDLV</sequence>
<accession>A0A8J4SY18</accession>
<organism evidence="1 2">
    <name type="scientific">Paragonimus heterotremus</name>
    <dbReference type="NCBI Taxonomy" id="100268"/>
    <lineage>
        <taxon>Eukaryota</taxon>
        <taxon>Metazoa</taxon>
        <taxon>Spiralia</taxon>
        <taxon>Lophotrochozoa</taxon>
        <taxon>Platyhelminthes</taxon>
        <taxon>Trematoda</taxon>
        <taxon>Digenea</taxon>
        <taxon>Plagiorchiida</taxon>
        <taxon>Troglotremata</taxon>
        <taxon>Troglotrematidae</taxon>
        <taxon>Paragonimus</taxon>
    </lineage>
</organism>
<dbReference type="Pfam" id="PF03564">
    <property type="entry name" value="DUF1759"/>
    <property type="match status" value="1"/>
</dbReference>
<gene>
    <name evidence="1" type="ORF">PHET_12247</name>
</gene>
<evidence type="ECO:0000313" key="1">
    <source>
        <dbReference type="EMBL" id="KAF5394096.1"/>
    </source>
</evidence>
<proteinExistence type="predicted"/>
<evidence type="ECO:0000313" key="2">
    <source>
        <dbReference type="Proteomes" id="UP000748531"/>
    </source>
</evidence>
<dbReference type="Proteomes" id="UP000748531">
    <property type="component" value="Unassembled WGS sequence"/>
</dbReference>